<evidence type="ECO:0000313" key="2">
    <source>
        <dbReference type="EMBL" id="VAX40312.1"/>
    </source>
</evidence>
<proteinExistence type="predicted"/>
<dbReference type="AlphaFoldDB" id="A0A3B1DI02"/>
<dbReference type="InterPro" id="IPR022655">
    <property type="entry name" value="DUF1553"/>
</dbReference>
<name>A0A3B1DI02_9ZZZZ</name>
<dbReference type="PANTHER" id="PTHR35889:SF3">
    <property type="entry name" value="F-BOX DOMAIN-CONTAINING PROTEIN"/>
    <property type="match status" value="1"/>
</dbReference>
<dbReference type="PANTHER" id="PTHR35889">
    <property type="entry name" value="CYCLOINULO-OLIGOSACCHARIDE FRUCTANOTRANSFERASE-RELATED"/>
    <property type="match status" value="1"/>
</dbReference>
<accession>A0A3B1DI02</accession>
<evidence type="ECO:0000259" key="1">
    <source>
        <dbReference type="Pfam" id="PF07587"/>
    </source>
</evidence>
<dbReference type="EMBL" id="UOGL01000424">
    <property type="protein sequence ID" value="VAX40312.1"/>
    <property type="molecule type" value="Genomic_DNA"/>
</dbReference>
<sequence length="163" mass="18526">RFVKDKGADKVYRRTLYTFLKRTSAPPEMSTFDAPSREECRVRRERTNSPLQALLLMNDPQYFEAARFLAQRMMKEGGKTDAQKITFAFQLTTTRKPTPKEIELLTTSLKDHLAEYKANPSAAKSLITIGETPPDKAINTTELAAWTMVANLILNLDEVITKE</sequence>
<protein>
    <recommendedName>
        <fullName evidence="1">DUF1553 domain-containing protein</fullName>
    </recommendedName>
</protein>
<feature type="domain" description="DUF1553" evidence="1">
    <location>
        <begin position="6"/>
        <end position="107"/>
    </location>
</feature>
<organism evidence="2">
    <name type="scientific">hydrothermal vent metagenome</name>
    <dbReference type="NCBI Taxonomy" id="652676"/>
    <lineage>
        <taxon>unclassified sequences</taxon>
        <taxon>metagenomes</taxon>
        <taxon>ecological metagenomes</taxon>
    </lineage>
</organism>
<gene>
    <name evidence="2" type="ORF">MNBD_PLANCTO02-1260</name>
</gene>
<feature type="non-terminal residue" evidence="2">
    <location>
        <position position="1"/>
    </location>
</feature>
<dbReference type="Pfam" id="PF07587">
    <property type="entry name" value="PSD1"/>
    <property type="match status" value="1"/>
</dbReference>
<reference evidence="2" key="1">
    <citation type="submission" date="2018-06" db="EMBL/GenBank/DDBJ databases">
        <authorList>
            <person name="Zhirakovskaya E."/>
        </authorList>
    </citation>
    <scope>NUCLEOTIDE SEQUENCE</scope>
</reference>